<dbReference type="AlphaFoldDB" id="A0A163A6Q6"/>
<evidence type="ECO:0000313" key="5">
    <source>
        <dbReference type="Proteomes" id="UP000076715"/>
    </source>
</evidence>
<reference evidence="4 5" key="1">
    <citation type="submission" date="2016-01" db="EMBL/GenBank/DDBJ databases">
        <title>The draft genome sequence of Aquimarina sp. RZW4-3-2.</title>
        <authorList>
            <person name="Wang Y."/>
        </authorList>
    </citation>
    <scope>NUCLEOTIDE SEQUENCE [LARGE SCALE GENOMIC DNA]</scope>
    <source>
        <strain evidence="4 5">RZW4-3-2</strain>
    </source>
</reference>
<keyword evidence="5" id="KW-1185">Reference proteome</keyword>
<evidence type="ECO:0000256" key="1">
    <source>
        <dbReference type="ARBA" id="ARBA00006252"/>
    </source>
</evidence>
<accession>A0A163A6Q6</accession>
<feature type="domain" description="Flavodoxin-like fold" evidence="3">
    <location>
        <begin position="1"/>
        <end position="151"/>
    </location>
</feature>
<name>A0A163A6Q6_9FLAO</name>
<dbReference type="InterPro" id="IPR029039">
    <property type="entry name" value="Flavoprotein-like_sf"/>
</dbReference>
<dbReference type="InterPro" id="IPR051545">
    <property type="entry name" value="NAD(P)H_dehydrogenase_qn"/>
</dbReference>
<proteinExistence type="inferred from homology"/>
<dbReference type="GO" id="GO:0005829">
    <property type="term" value="C:cytosol"/>
    <property type="evidence" value="ECO:0007669"/>
    <property type="project" value="TreeGrafter"/>
</dbReference>
<evidence type="ECO:0000313" key="4">
    <source>
        <dbReference type="EMBL" id="KZS40305.1"/>
    </source>
</evidence>
<organism evidence="4 5">
    <name type="scientific">Aquimarina aggregata</name>
    <dbReference type="NCBI Taxonomy" id="1642818"/>
    <lineage>
        <taxon>Bacteria</taxon>
        <taxon>Pseudomonadati</taxon>
        <taxon>Bacteroidota</taxon>
        <taxon>Flavobacteriia</taxon>
        <taxon>Flavobacteriales</taxon>
        <taxon>Flavobacteriaceae</taxon>
        <taxon>Aquimarina</taxon>
    </lineage>
</organism>
<dbReference type="Proteomes" id="UP000076715">
    <property type="component" value="Unassembled WGS sequence"/>
</dbReference>
<dbReference type="Pfam" id="PF02525">
    <property type="entry name" value="Flavodoxin_2"/>
    <property type="match status" value="1"/>
</dbReference>
<keyword evidence="2" id="KW-0560">Oxidoreductase</keyword>
<comment type="similarity">
    <text evidence="1">Belongs to the NAD(P)H dehydrogenase (quinone) family.</text>
</comment>
<dbReference type="PANTHER" id="PTHR10204">
    <property type="entry name" value="NAD P H OXIDOREDUCTASE-RELATED"/>
    <property type="match status" value="1"/>
</dbReference>
<dbReference type="GO" id="GO:0003955">
    <property type="term" value="F:NAD(P)H dehydrogenase (quinone) activity"/>
    <property type="evidence" value="ECO:0007669"/>
    <property type="project" value="TreeGrafter"/>
</dbReference>
<dbReference type="RefSeq" id="WP_066313771.1">
    <property type="nucleotide sequence ID" value="NZ_CANLSS010000018.1"/>
</dbReference>
<gene>
    <name evidence="4" type="ORF">AWE51_04940</name>
</gene>
<evidence type="ECO:0000259" key="3">
    <source>
        <dbReference type="Pfam" id="PF02525"/>
    </source>
</evidence>
<dbReference type="SUPFAM" id="SSF52218">
    <property type="entry name" value="Flavoproteins"/>
    <property type="match status" value="1"/>
</dbReference>
<dbReference type="PANTHER" id="PTHR10204:SF34">
    <property type="entry name" value="NAD(P)H DEHYDROGENASE [QUINONE] 1 ISOFORM 1"/>
    <property type="match status" value="1"/>
</dbReference>
<protein>
    <submittedName>
        <fullName evidence="4">NAD(P)H dehydrogenase</fullName>
    </submittedName>
</protein>
<dbReference type="OrthoDB" id="652200at2"/>
<evidence type="ECO:0000256" key="2">
    <source>
        <dbReference type="ARBA" id="ARBA00023002"/>
    </source>
</evidence>
<comment type="caution">
    <text evidence="4">The sequence shown here is derived from an EMBL/GenBank/DDBJ whole genome shotgun (WGS) entry which is preliminary data.</text>
</comment>
<dbReference type="EMBL" id="LQRT01000013">
    <property type="protein sequence ID" value="KZS40305.1"/>
    <property type="molecule type" value="Genomic_DNA"/>
</dbReference>
<dbReference type="STRING" id="1642818.AWE51_04940"/>
<dbReference type="Gene3D" id="3.40.50.360">
    <property type="match status" value="1"/>
</dbReference>
<dbReference type="InterPro" id="IPR003680">
    <property type="entry name" value="Flavodoxin_fold"/>
</dbReference>
<sequence length="201" mass="23586">MNVLIIYCHPSKKSYTHQILQQLKKVLKNESIKFEISDLYEMNFQTEMTEQEYMREGLLNLDLPIPEDVQKEQEKIENADCIIFLYPVWWSDCPAKLKGWFDRVYTVGYAYGYDKAEKENKKMKTVKYGISLCTAGHPNMFLDEIGIAESMRNIMIDDRLGQRFSNKELIILGGTLDRKKVEKDHSKIVKSIPKRIKKYCA</sequence>